<sequence length="186" mass="20097">MHLGVDPGGKGAWALLDAKGALVASEHLPLDGEGFVDAAAHIATWRALGIERATIERVGSFTRVKGRAMGIKGRFNFGFNAGVPRSVLQILGVPFDRTRGMQASIDAATKDAATSSEGVKRIEANVLAMRDELHRDYVRQDALRDTEARISKRMDGVEHTVRNTATTIISALSGTEPAPRRRRPQA</sequence>
<name>B1LXC3_METRJ</name>
<evidence type="ECO:0000313" key="1">
    <source>
        <dbReference type="EMBL" id="ACB27244.1"/>
    </source>
</evidence>
<dbReference type="HOGENOM" id="CLU_1452855_0_0_5"/>
<accession>B1LXC3</accession>
<dbReference type="PATRIC" id="fig|426355.14.peg.5352"/>
<dbReference type="RefSeq" id="WP_012322188.1">
    <property type="nucleotide sequence ID" value="NC_010505.1"/>
</dbReference>
<reference evidence="1 2" key="1">
    <citation type="submission" date="2008-03" db="EMBL/GenBank/DDBJ databases">
        <title>Complete sequence of chromosome of Methylobacterium radiotolerans JCM 2831.</title>
        <authorList>
            <consortium name="US DOE Joint Genome Institute"/>
            <person name="Copeland A."/>
            <person name="Lucas S."/>
            <person name="Lapidus A."/>
            <person name="Glavina del Rio T."/>
            <person name="Dalin E."/>
            <person name="Tice H."/>
            <person name="Bruce D."/>
            <person name="Goodwin L."/>
            <person name="Pitluck S."/>
            <person name="Kiss H."/>
            <person name="Brettin T."/>
            <person name="Detter J.C."/>
            <person name="Han C."/>
            <person name="Kuske C.R."/>
            <person name="Schmutz J."/>
            <person name="Larimer F."/>
            <person name="Land M."/>
            <person name="Hauser L."/>
            <person name="Kyrpides N."/>
            <person name="Mikhailova N."/>
            <person name="Marx C.J."/>
            <person name="Richardson P."/>
        </authorList>
    </citation>
    <scope>NUCLEOTIDE SEQUENCE [LARGE SCALE GENOMIC DNA]</scope>
    <source>
        <strain evidence="2">ATCC 27329 / DSM 1819 / JCM 2831 / NBRC 15690 / NCIMB 10815 / 0-1</strain>
    </source>
</reference>
<gene>
    <name evidence="1" type="ordered locus">Mrad2831_5297</name>
</gene>
<dbReference type="GeneID" id="6141368"/>
<proteinExistence type="predicted"/>
<dbReference type="STRING" id="426355.Mrad2831_5297"/>
<dbReference type="Proteomes" id="UP000006589">
    <property type="component" value="Chromosome"/>
</dbReference>
<dbReference type="EMBL" id="CP001001">
    <property type="protein sequence ID" value="ACB27244.1"/>
    <property type="molecule type" value="Genomic_DNA"/>
</dbReference>
<protein>
    <submittedName>
        <fullName evidence="1">Uncharacterized protein</fullName>
    </submittedName>
</protein>
<dbReference type="AlphaFoldDB" id="B1LXC3"/>
<organism evidence="1 2">
    <name type="scientific">Methylobacterium radiotolerans (strain ATCC 27329 / DSM 1819 / JCM 2831 / NBRC 15690 / NCIMB 10815 / 0-1)</name>
    <dbReference type="NCBI Taxonomy" id="426355"/>
    <lineage>
        <taxon>Bacteria</taxon>
        <taxon>Pseudomonadati</taxon>
        <taxon>Pseudomonadota</taxon>
        <taxon>Alphaproteobacteria</taxon>
        <taxon>Hyphomicrobiales</taxon>
        <taxon>Methylobacteriaceae</taxon>
        <taxon>Methylobacterium</taxon>
    </lineage>
</organism>
<dbReference type="KEGG" id="mrd:Mrad2831_5297"/>
<evidence type="ECO:0000313" key="2">
    <source>
        <dbReference type="Proteomes" id="UP000006589"/>
    </source>
</evidence>
<dbReference type="OrthoDB" id="573331at2"/>